<dbReference type="EMBL" id="JAAVMX010000003">
    <property type="protein sequence ID" value="KAF4510084.1"/>
    <property type="molecule type" value="Genomic_DNA"/>
</dbReference>
<feature type="region of interest" description="Disordered" evidence="1">
    <location>
        <begin position="43"/>
        <end position="86"/>
    </location>
</feature>
<reference evidence="2 3" key="1">
    <citation type="journal article" date="2020" name="Genome Biol. Evol.">
        <title>A new high-quality draft genome assembly of the Chinese cordyceps Ophiocordyceps sinensis.</title>
        <authorList>
            <person name="Shu R."/>
            <person name="Zhang J."/>
            <person name="Meng Q."/>
            <person name="Zhang H."/>
            <person name="Zhou G."/>
            <person name="Li M."/>
            <person name="Wu P."/>
            <person name="Zhao Y."/>
            <person name="Chen C."/>
            <person name="Qin Q."/>
        </authorList>
    </citation>
    <scope>NUCLEOTIDE SEQUENCE [LARGE SCALE GENOMIC DNA]</scope>
    <source>
        <strain evidence="2 3">IOZ07</strain>
    </source>
</reference>
<protein>
    <submittedName>
        <fullName evidence="2">Uncharacterized protein</fullName>
    </submittedName>
</protein>
<dbReference type="AlphaFoldDB" id="A0A8H4PTB0"/>
<dbReference type="Proteomes" id="UP000557566">
    <property type="component" value="Unassembled WGS sequence"/>
</dbReference>
<sequence>MTTTTWCAGGTVMGTNGVSSTTWTSPFSQPTRFETWVTKRESALESQELLHGGPRSERGSETPLPGNPNYPWGGDSPVHRHQNVTELSHGIMSGALEQSRRMSKVVGRLRAVLL</sequence>
<keyword evidence="3" id="KW-1185">Reference proteome</keyword>
<proteinExistence type="predicted"/>
<dbReference type="OrthoDB" id="4928130at2759"/>
<evidence type="ECO:0000313" key="2">
    <source>
        <dbReference type="EMBL" id="KAF4510084.1"/>
    </source>
</evidence>
<organism evidence="2 3">
    <name type="scientific">Ophiocordyceps sinensis</name>
    <dbReference type="NCBI Taxonomy" id="72228"/>
    <lineage>
        <taxon>Eukaryota</taxon>
        <taxon>Fungi</taxon>
        <taxon>Dikarya</taxon>
        <taxon>Ascomycota</taxon>
        <taxon>Pezizomycotina</taxon>
        <taxon>Sordariomycetes</taxon>
        <taxon>Hypocreomycetidae</taxon>
        <taxon>Hypocreales</taxon>
        <taxon>Ophiocordycipitaceae</taxon>
        <taxon>Ophiocordyceps</taxon>
    </lineage>
</organism>
<name>A0A8H4PTB0_9HYPO</name>
<feature type="region of interest" description="Disordered" evidence="1">
    <location>
        <begin position="1"/>
        <end position="25"/>
    </location>
</feature>
<evidence type="ECO:0000313" key="3">
    <source>
        <dbReference type="Proteomes" id="UP000557566"/>
    </source>
</evidence>
<accession>A0A8H4PTB0</accession>
<comment type="caution">
    <text evidence="2">The sequence shown here is derived from an EMBL/GenBank/DDBJ whole genome shotgun (WGS) entry which is preliminary data.</text>
</comment>
<evidence type="ECO:0000256" key="1">
    <source>
        <dbReference type="SAM" id="MobiDB-lite"/>
    </source>
</evidence>
<feature type="compositionally biased region" description="Polar residues" evidence="1">
    <location>
        <begin position="13"/>
        <end position="25"/>
    </location>
</feature>
<gene>
    <name evidence="2" type="ORF">G6O67_002004</name>
</gene>